<dbReference type="InterPro" id="IPR000700">
    <property type="entry name" value="PAS-assoc_C"/>
</dbReference>
<dbReference type="SMART" id="SM00052">
    <property type="entry name" value="EAL"/>
    <property type="match status" value="1"/>
</dbReference>
<dbReference type="PANTHER" id="PTHR44757:SF2">
    <property type="entry name" value="BIOFILM ARCHITECTURE MAINTENANCE PROTEIN MBAA"/>
    <property type="match status" value="1"/>
</dbReference>
<dbReference type="GO" id="GO:0006355">
    <property type="term" value="P:regulation of DNA-templated transcription"/>
    <property type="evidence" value="ECO:0007669"/>
    <property type="project" value="InterPro"/>
</dbReference>
<dbReference type="InterPro" id="IPR029787">
    <property type="entry name" value="Nucleotide_cyclase"/>
</dbReference>
<feature type="transmembrane region" description="Helical" evidence="3">
    <location>
        <begin position="12"/>
        <end position="33"/>
    </location>
</feature>
<dbReference type="InterPro" id="IPR013767">
    <property type="entry name" value="PAS_fold"/>
</dbReference>
<dbReference type="EMBL" id="CP090569">
    <property type="protein sequence ID" value="USF86350.1"/>
    <property type="molecule type" value="Genomic_DNA"/>
</dbReference>
<dbReference type="InterPro" id="IPR035919">
    <property type="entry name" value="EAL_sf"/>
</dbReference>
<dbReference type="SUPFAM" id="SSF158472">
    <property type="entry name" value="HAMP domain-like"/>
    <property type="match status" value="1"/>
</dbReference>
<dbReference type="InterPro" id="IPR035965">
    <property type="entry name" value="PAS-like_dom_sf"/>
</dbReference>
<proteinExistence type="predicted"/>
<keyword evidence="10" id="KW-1185">Reference proteome</keyword>
<dbReference type="CDD" id="cd01948">
    <property type="entry name" value="EAL"/>
    <property type="match status" value="1"/>
</dbReference>
<gene>
    <name evidence="9" type="ORF">L0Y14_09345</name>
</gene>
<dbReference type="SMART" id="SM00304">
    <property type="entry name" value="HAMP"/>
    <property type="match status" value="1"/>
</dbReference>
<feature type="domain" description="EAL" evidence="6">
    <location>
        <begin position="568"/>
        <end position="821"/>
    </location>
</feature>
<dbReference type="Pfam" id="PF00989">
    <property type="entry name" value="PAS"/>
    <property type="match status" value="1"/>
</dbReference>
<dbReference type="Pfam" id="PF00563">
    <property type="entry name" value="EAL"/>
    <property type="match status" value="1"/>
</dbReference>
<dbReference type="GO" id="GO:0007165">
    <property type="term" value="P:signal transduction"/>
    <property type="evidence" value="ECO:0007669"/>
    <property type="project" value="InterPro"/>
</dbReference>
<evidence type="ECO:0000259" key="4">
    <source>
        <dbReference type="PROSITE" id="PS50112"/>
    </source>
</evidence>
<dbReference type="GO" id="GO:0016020">
    <property type="term" value="C:membrane"/>
    <property type="evidence" value="ECO:0007669"/>
    <property type="project" value="InterPro"/>
</dbReference>
<dbReference type="NCBIfam" id="TIGR00254">
    <property type="entry name" value="GGDEF"/>
    <property type="match status" value="1"/>
</dbReference>
<keyword evidence="3" id="KW-0812">Transmembrane</keyword>
<dbReference type="CDD" id="cd01949">
    <property type="entry name" value="GGDEF"/>
    <property type="match status" value="1"/>
</dbReference>
<dbReference type="CDD" id="cd06225">
    <property type="entry name" value="HAMP"/>
    <property type="match status" value="1"/>
</dbReference>
<dbReference type="Pfam" id="PF00990">
    <property type="entry name" value="GGDEF"/>
    <property type="match status" value="1"/>
</dbReference>
<evidence type="ECO:0000259" key="7">
    <source>
        <dbReference type="PROSITE" id="PS50885"/>
    </source>
</evidence>
<accession>A0A9J6ZU86</accession>
<dbReference type="PROSITE" id="PS50885">
    <property type="entry name" value="HAMP"/>
    <property type="match status" value="1"/>
</dbReference>
<dbReference type="Gene3D" id="3.30.70.270">
    <property type="match status" value="1"/>
</dbReference>
<dbReference type="Proteomes" id="UP001056649">
    <property type="component" value="Chromosome"/>
</dbReference>
<dbReference type="PROSITE" id="PS50112">
    <property type="entry name" value="PAS"/>
    <property type="match status" value="1"/>
</dbReference>
<dbReference type="PROSITE" id="PS50887">
    <property type="entry name" value="GGDEF"/>
    <property type="match status" value="1"/>
</dbReference>
<dbReference type="PROSITE" id="PS50113">
    <property type="entry name" value="PAC"/>
    <property type="match status" value="1"/>
</dbReference>
<dbReference type="GO" id="GO:0071111">
    <property type="term" value="F:cyclic-guanylate-specific phosphodiesterase activity"/>
    <property type="evidence" value="ECO:0007669"/>
    <property type="project" value="UniProtKB-EC"/>
</dbReference>
<evidence type="ECO:0000259" key="6">
    <source>
        <dbReference type="PROSITE" id="PS50883"/>
    </source>
</evidence>
<dbReference type="PANTHER" id="PTHR44757">
    <property type="entry name" value="DIGUANYLATE CYCLASE DGCP"/>
    <property type="match status" value="1"/>
</dbReference>
<dbReference type="FunFam" id="3.20.20.450:FF:000001">
    <property type="entry name" value="Cyclic di-GMP phosphodiesterase yahA"/>
    <property type="match status" value="1"/>
</dbReference>
<keyword evidence="3" id="KW-0472">Membrane</keyword>
<organism evidence="9 10">
    <name type="scientific">Candidatus Endoriftia persephonae</name>
    <dbReference type="NCBI Taxonomy" id="393765"/>
    <lineage>
        <taxon>Bacteria</taxon>
        <taxon>Pseudomonadati</taxon>
        <taxon>Pseudomonadota</taxon>
        <taxon>Gammaproteobacteria</taxon>
        <taxon>Chromatiales</taxon>
        <taxon>Sedimenticolaceae</taxon>
        <taxon>Candidatus Endoriftia</taxon>
    </lineage>
</organism>
<dbReference type="SMART" id="SM00267">
    <property type="entry name" value="GGDEF"/>
    <property type="match status" value="1"/>
</dbReference>
<evidence type="ECO:0000256" key="3">
    <source>
        <dbReference type="SAM" id="Phobius"/>
    </source>
</evidence>
<evidence type="ECO:0000256" key="1">
    <source>
        <dbReference type="ARBA" id="ARBA00012282"/>
    </source>
</evidence>
<name>A0A9J6ZU86_9GAMM</name>
<evidence type="ECO:0000313" key="10">
    <source>
        <dbReference type="Proteomes" id="UP001056649"/>
    </source>
</evidence>
<dbReference type="CDD" id="cd00130">
    <property type="entry name" value="PAS"/>
    <property type="match status" value="1"/>
</dbReference>
<dbReference type="AlphaFoldDB" id="A0A9J6ZU86"/>
<evidence type="ECO:0000259" key="5">
    <source>
        <dbReference type="PROSITE" id="PS50113"/>
    </source>
</evidence>
<dbReference type="Gene3D" id="6.10.340.10">
    <property type="match status" value="1"/>
</dbReference>
<reference evidence="9" key="1">
    <citation type="journal article" date="2022" name="Mol. Ecol. Resour.">
        <title>The complete and closed genome of the facultative generalist Candidatus Endoriftia persephone from deep-sea hydrothermal vents.</title>
        <authorList>
            <person name="de Oliveira A.L."/>
            <person name="Srivastava A."/>
            <person name="Espada-Hinojosa S."/>
            <person name="Bright M."/>
        </authorList>
    </citation>
    <scope>NUCLEOTIDE SEQUENCE</scope>
    <source>
        <strain evidence="9">Tica-EPR-9o50.N</strain>
    </source>
</reference>
<dbReference type="RefSeq" id="WP_083825093.1">
    <property type="nucleotide sequence ID" value="NZ_CP090569.1"/>
</dbReference>
<feature type="domain" description="PAC" evidence="5">
    <location>
        <begin position="343"/>
        <end position="394"/>
    </location>
</feature>
<dbReference type="Gene3D" id="3.20.20.450">
    <property type="entry name" value="EAL domain"/>
    <property type="match status" value="1"/>
</dbReference>
<dbReference type="SMART" id="SM00091">
    <property type="entry name" value="PAS"/>
    <property type="match status" value="1"/>
</dbReference>
<keyword evidence="3" id="KW-1133">Transmembrane helix</keyword>
<dbReference type="PROSITE" id="PS50883">
    <property type="entry name" value="EAL"/>
    <property type="match status" value="1"/>
</dbReference>
<feature type="domain" description="HAMP" evidence="7">
    <location>
        <begin position="218"/>
        <end position="270"/>
    </location>
</feature>
<dbReference type="Pfam" id="PF00672">
    <property type="entry name" value="HAMP"/>
    <property type="match status" value="1"/>
</dbReference>
<dbReference type="InterPro" id="IPR000014">
    <property type="entry name" value="PAS"/>
</dbReference>
<evidence type="ECO:0000259" key="8">
    <source>
        <dbReference type="PROSITE" id="PS50887"/>
    </source>
</evidence>
<dbReference type="SUPFAM" id="SSF141868">
    <property type="entry name" value="EAL domain-like"/>
    <property type="match status" value="1"/>
</dbReference>
<dbReference type="InterPro" id="IPR001633">
    <property type="entry name" value="EAL_dom"/>
</dbReference>
<feature type="domain" description="PAS" evidence="4">
    <location>
        <begin position="271"/>
        <end position="317"/>
    </location>
</feature>
<dbReference type="SUPFAM" id="SSF55785">
    <property type="entry name" value="PYP-like sensor domain (PAS domain)"/>
    <property type="match status" value="1"/>
</dbReference>
<dbReference type="InterPro" id="IPR052155">
    <property type="entry name" value="Biofilm_reg_signaling"/>
</dbReference>
<dbReference type="InterPro" id="IPR000160">
    <property type="entry name" value="GGDEF_dom"/>
</dbReference>
<protein>
    <recommendedName>
        <fullName evidence="1">cyclic-guanylate-specific phosphodiesterase</fullName>
        <ecNumber evidence="1">3.1.4.52</ecNumber>
    </recommendedName>
</protein>
<sequence>MKGLQLQSKYSLTLLALVIGVVLSVSSVLLYQFDDAIGDYQEANASTLKRAQIKQLQHQGLTLTGILAQSLINPLYELDMEGIGQLLQTANSQPDVIRTLVFDEKGRIVHDGEETLPRFGQLMSEPLAFQALQSQAPLTHLEADRLSIAAPISLEKNQLLGGIYIDLSLSQMLKVVRDSKSRLELISRTHIDRNLNSIWMLLLLLGAASILAGLLIAYRLSRPIGRLEKLAQRIGSRDYSAVSHIDRNDEIGSLARTLEKMGQHLQSTTISKEYMDEILHSMRDLLLVTDLAGRITRINRAFSQLSGYTSQQAIGQSIGQIIPYSLDKHSSWTEYLEESHEVSAHECTLQASDGKQVPILLSASMLDPNTGHQGMVLVAQDLTEYRVAQQQIHHLAYYDLVTGLPNRALFIDRLRQAIRSARREQNRMALFFLDLDRFKNINDTLGHEIGDQMLEAVAARLQSHKREEDTIARFGGDEFTLIIPRIEQTDDLITQAERITSLFQQPFNIGGLELFSGTSIGISLYPDDASDAETLIRNADTAMYRSKERRSNGFEFYTDDMNTLATEFMNIEHGLRRALENQAFELRYQPQVDIKTGRLKSVEALLRWRRSEHEILKPDLFLHVLEETGLVIPVGEWVLRQACRQLKAWQQLGVRIERVAVNISPRQFVSPNLAETIAAILKEYQLPASSLELEITESGLMEDMEHTIELLGQLADMGVKLAIDDFGTGYSSLEHLRNFPVQTLKVDRSFIHGMETEQNRAAIVQAIISLANILDLKVVAEGVETKQQQALLEEFGCRIVQGYLYSLPLMAEEIPGVTQHD</sequence>
<dbReference type="KEGG" id="eps:L0Y14_09345"/>
<dbReference type="InterPro" id="IPR043128">
    <property type="entry name" value="Rev_trsase/Diguanyl_cyclase"/>
</dbReference>
<evidence type="ECO:0000313" key="9">
    <source>
        <dbReference type="EMBL" id="USF86350.1"/>
    </source>
</evidence>
<dbReference type="EC" id="3.1.4.52" evidence="1"/>
<dbReference type="SUPFAM" id="SSF55073">
    <property type="entry name" value="Nucleotide cyclase"/>
    <property type="match status" value="1"/>
</dbReference>
<feature type="transmembrane region" description="Helical" evidence="3">
    <location>
        <begin position="198"/>
        <end position="220"/>
    </location>
</feature>
<dbReference type="InterPro" id="IPR003660">
    <property type="entry name" value="HAMP_dom"/>
</dbReference>
<evidence type="ECO:0000256" key="2">
    <source>
        <dbReference type="ARBA" id="ARBA00022636"/>
    </source>
</evidence>
<feature type="domain" description="GGDEF" evidence="8">
    <location>
        <begin position="426"/>
        <end position="559"/>
    </location>
</feature>
<dbReference type="Gene3D" id="3.30.450.20">
    <property type="entry name" value="PAS domain"/>
    <property type="match status" value="1"/>
</dbReference>
<dbReference type="NCBIfam" id="TIGR00229">
    <property type="entry name" value="sensory_box"/>
    <property type="match status" value="1"/>
</dbReference>
<keyword evidence="2" id="KW-0973">c-di-GMP</keyword>